<keyword evidence="5 11" id="KW-0285">Flavoprotein</keyword>
<dbReference type="PANTHER" id="PTHR21085">
    <property type="entry name" value="CHORISMATE SYNTHASE"/>
    <property type="match status" value="1"/>
</dbReference>
<dbReference type="UniPathway" id="UPA00053">
    <property type="reaction ID" value="UER00090"/>
</dbReference>
<keyword evidence="8 11" id="KW-0521">NADP</keyword>
<dbReference type="GO" id="GO:0009423">
    <property type="term" value="P:chorismate biosynthetic process"/>
    <property type="evidence" value="ECO:0007669"/>
    <property type="project" value="UniProtKB-UniRule"/>
</dbReference>
<keyword evidence="13" id="KW-1185">Reference proteome</keyword>
<dbReference type="GO" id="GO:0005829">
    <property type="term" value="C:cytosol"/>
    <property type="evidence" value="ECO:0007669"/>
    <property type="project" value="TreeGrafter"/>
</dbReference>
<keyword evidence="7 11" id="KW-0274">FAD</keyword>
<dbReference type="OrthoDB" id="9771806at2"/>
<dbReference type="PATRIC" id="fig|270498.16.peg.56"/>
<evidence type="ECO:0000256" key="4">
    <source>
        <dbReference type="ARBA" id="ARBA00022605"/>
    </source>
</evidence>
<dbReference type="NCBIfam" id="NF003793">
    <property type="entry name" value="PRK05382.1"/>
    <property type="match status" value="1"/>
</dbReference>
<reference evidence="12 13" key="1">
    <citation type="submission" date="2015-04" db="EMBL/GenBank/DDBJ databases">
        <title>Draft genome sequence of bacteremic isolate Catabacter hongkongensis type strain HKU16T.</title>
        <authorList>
            <person name="Lau S.K."/>
            <person name="Teng J.L."/>
            <person name="Huang Y."/>
            <person name="Curreem S.O."/>
            <person name="Tsui S.K."/>
            <person name="Woo P.C."/>
        </authorList>
    </citation>
    <scope>NUCLEOTIDE SEQUENCE [LARGE SCALE GENOMIC DNA]</scope>
    <source>
        <strain evidence="12 13">HKU16</strain>
    </source>
</reference>
<comment type="pathway">
    <text evidence="1 11">Metabolic intermediate biosynthesis; chorismate biosynthesis; chorismate from D-erythrose 4-phosphate and phosphoenolpyruvate: step 7/7.</text>
</comment>
<protein>
    <recommendedName>
        <fullName evidence="3 11">Chorismate synthase</fullName>
        <shortName evidence="11">CS</shortName>
        <ecNumber evidence="3 11">4.2.3.5</ecNumber>
    </recommendedName>
    <alternativeName>
        <fullName evidence="11">5-enolpyruvylshikimate-3-phosphate phospholyase</fullName>
    </alternativeName>
</protein>
<feature type="binding site" evidence="11">
    <location>
        <position position="329"/>
    </location>
    <ligand>
        <name>FMN</name>
        <dbReference type="ChEBI" id="CHEBI:58210"/>
    </ligand>
</feature>
<evidence type="ECO:0000256" key="7">
    <source>
        <dbReference type="ARBA" id="ARBA00022827"/>
    </source>
</evidence>
<evidence type="ECO:0000256" key="11">
    <source>
        <dbReference type="HAMAP-Rule" id="MF_00300"/>
    </source>
</evidence>
<dbReference type="GO" id="GO:0004107">
    <property type="term" value="F:chorismate synthase activity"/>
    <property type="evidence" value="ECO:0007669"/>
    <property type="project" value="UniProtKB-UniRule"/>
</dbReference>
<comment type="caution">
    <text evidence="11">Lacks conserved residue(s) required for the propagation of feature annotation.</text>
</comment>
<dbReference type="HAMAP" id="MF_00300">
    <property type="entry name" value="Chorismate_synth"/>
    <property type="match status" value="1"/>
</dbReference>
<dbReference type="PIRSF" id="PIRSF001456">
    <property type="entry name" value="Chorismate_synth"/>
    <property type="match status" value="1"/>
</dbReference>
<dbReference type="Pfam" id="PF01264">
    <property type="entry name" value="Chorismate_synt"/>
    <property type="match status" value="1"/>
</dbReference>
<evidence type="ECO:0000313" key="13">
    <source>
        <dbReference type="Proteomes" id="UP000034076"/>
    </source>
</evidence>
<dbReference type="EC" id="4.2.3.5" evidence="3 11"/>
<proteinExistence type="inferred from homology"/>
<comment type="similarity">
    <text evidence="2 11">Belongs to the chorismate synthase family.</text>
</comment>
<keyword evidence="9 11" id="KW-0057">Aromatic amino acid biosynthesis</keyword>
<evidence type="ECO:0000313" key="12">
    <source>
        <dbReference type="EMBL" id="KKI51311.1"/>
    </source>
</evidence>
<evidence type="ECO:0000256" key="1">
    <source>
        <dbReference type="ARBA" id="ARBA00005044"/>
    </source>
</evidence>
<evidence type="ECO:0000256" key="2">
    <source>
        <dbReference type="ARBA" id="ARBA00008014"/>
    </source>
</evidence>
<dbReference type="InterPro" id="IPR035904">
    <property type="entry name" value="Chorismate_synth_AroC_sf"/>
</dbReference>
<dbReference type="PROSITE" id="PS00788">
    <property type="entry name" value="CHORISMATE_SYNTHASE_2"/>
    <property type="match status" value="1"/>
</dbReference>
<feature type="binding site" evidence="11">
    <location>
        <position position="47"/>
    </location>
    <ligand>
        <name>NADP(+)</name>
        <dbReference type="ChEBI" id="CHEBI:58349"/>
    </ligand>
</feature>
<accession>A0A0M2NK19</accession>
<comment type="subunit">
    <text evidence="11">Homotetramer.</text>
</comment>
<dbReference type="GO" id="GO:0008652">
    <property type="term" value="P:amino acid biosynthetic process"/>
    <property type="evidence" value="ECO:0007669"/>
    <property type="project" value="UniProtKB-KW"/>
</dbReference>
<comment type="function">
    <text evidence="11">Catalyzes the anti-1,4-elimination of the C-3 phosphate and the C-6 proR hydrogen from 5-enolpyruvylshikimate-3-phosphate (EPSP) to yield chorismate, which is the branch point compound that serves as the starting substrate for the three terminal pathways of aromatic amino acid biosynthesis. This reaction introduces a second double bond into the aromatic ring system.</text>
</comment>
<sequence length="360" mass="38733">MSATFGKNLKMTIFGESHSAGIGVVIDGIPAGMQIDEQGIESAMKRRAPNASAASTKRREPDKAEFLSGYFNGRATGTPLCALIRNQDTRSQDYERTAQLLRPGHADYTGIIKYRSANDYRGGGHFSGRLTAPLVFAGSIARQLLDQQGIEIGAHISSIAGIDDSVCSEYDKEALLQAEQKGLAVINGEAMRKMQVRIAQAQKEGDSVGGVIECAIYGLPAGLGEPFFDSVESRLAHMMFSIPAVKGIEFGAGFSITEMKGSEANDSPVIENGKITFEKNNNGGINGGITNGMPVVFRVAIKPTASIFKEQRTVNIKTMQEETLQIHGRHDSCIVPRAVEVVKSAAAFVMADLWLEEHHG</sequence>
<dbReference type="RefSeq" id="WP_046443004.1">
    <property type="nucleotide sequence ID" value="NZ_CAUERS010000176.1"/>
</dbReference>
<comment type="caution">
    <text evidence="12">The sequence shown here is derived from an EMBL/GenBank/DDBJ whole genome shotgun (WGS) entry which is preliminary data.</text>
</comment>
<dbReference type="GO" id="GO:0009073">
    <property type="term" value="P:aromatic amino acid family biosynthetic process"/>
    <property type="evidence" value="ECO:0007669"/>
    <property type="project" value="UniProtKB-KW"/>
</dbReference>
<keyword evidence="10 11" id="KW-0456">Lyase</keyword>
<name>A0A0M2NK19_9FIRM</name>
<dbReference type="SUPFAM" id="SSF103263">
    <property type="entry name" value="Chorismate synthase, AroC"/>
    <property type="match status" value="1"/>
</dbReference>
<dbReference type="PANTHER" id="PTHR21085:SF0">
    <property type="entry name" value="CHORISMATE SYNTHASE"/>
    <property type="match status" value="1"/>
</dbReference>
<gene>
    <name evidence="11" type="primary">aroC</name>
    <name evidence="12" type="ORF">CHK_1099</name>
</gene>
<organism evidence="12 13">
    <name type="scientific">Christensenella hongkongensis</name>
    <dbReference type="NCBI Taxonomy" id="270498"/>
    <lineage>
        <taxon>Bacteria</taxon>
        <taxon>Bacillati</taxon>
        <taxon>Bacillota</taxon>
        <taxon>Clostridia</taxon>
        <taxon>Christensenellales</taxon>
        <taxon>Christensenellaceae</taxon>
        <taxon>Christensenella</taxon>
    </lineage>
</organism>
<comment type="cofactor">
    <cofactor evidence="11">
        <name>FMNH2</name>
        <dbReference type="ChEBI" id="CHEBI:57618"/>
    </cofactor>
    <text evidence="11">Reduced FMN (FMNH(2)).</text>
</comment>
<keyword evidence="4 11" id="KW-0028">Amino-acid biosynthesis</keyword>
<dbReference type="CDD" id="cd07304">
    <property type="entry name" value="Chorismate_synthase"/>
    <property type="match status" value="1"/>
</dbReference>
<dbReference type="EMBL" id="LAYJ01000078">
    <property type="protein sequence ID" value="KKI51311.1"/>
    <property type="molecule type" value="Genomic_DNA"/>
</dbReference>
<evidence type="ECO:0000256" key="3">
    <source>
        <dbReference type="ARBA" id="ARBA00013036"/>
    </source>
</evidence>
<evidence type="ECO:0000256" key="9">
    <source>
        <dbReference type="ARBA" id="ARBA00023141"/>
    </source>
</evidence>
<comment type="catalytic activity">
    <reaction evidence="11">
        <text>5-O-(1-carboxyvinyl)-3-phosphoshikimate = chorismate + phosphate</text>
        <dbReference type="Rhea" id="RHEA:21020"/>
        <dbReference type="ChEBI" id="CHEBI:29748"/>
        <dbReference type="ChEBI" id="CHEBI:43474"/>
        <dbReference type="ChEBI" id="CHEBI:57701"/>
        <dbReference type="EC" id="4.2.3.5"/>
    </reaction>
</comment>
<dbReference type="InterPro" id="IPR020541">
    <property type="entry name" value="Chorismate_synthase_CS"/>
</dbReference>
<dbReference type="Gene3D" id="3.60.150.10">
    <property type="entry name" value="Chorismate synthase AroC"/>
    <property type="match status" value="1"/>
</dbReference>
<dbReference type="InterPro" id="IPR000453">
    <property type="entry name" value="Chorismate_synth"/>
</dbReference>
<feature type="binding site" evidence="11">
    <location>
        <begin position="302"/>
        <end position="306"/>
    </location>
    <ligand>
        <name>FMN</name>
        <dbReference type="ChEBI" id="CHEBI:58210"/>
    </ligand>
</feature>
<dbReference type="NCBIfam" id="TIGR00033">
    <property type="entry name" value="aroC"/>
    <property type="match status" value="1"/>
</dbReference>
<feature type="binding site" evidence="11">
    <location>
        <begin position="125"/>
        <end position="127"/>
    </location>
    <ligand>
        <name>FMN</name>
        <dbReference type="ChEBI" id="CHEBI:58210"/>
    </ligand>
</feature>
<evidence type="ECO:0000256" key="8">
    <source>
        <dbReference type="ARBA" id="ARBA00022857"/>
    </source>
</evidence>
<dbReference type="Proteomes" id="UP000034076">
    <property type="component" value="Unassembled WGS sequence"/>
</dbReference>
<evidence type="ECO:0000256" key="5">
    <source>
        <dbReference type="ARBA" id="ARBA00022630"/>
    </source>
</evidence>
<dbReference type="GO" id="GO:0010181">
    <property type="term" value="F:FMN binding"/>
    <property type="evidence" value="ECO:0007669"/>
    <property type="project" value="TreeGrafter"/>
</dbReference>
<keyword evidence="6 11" id="KW-0288">FMN</keyword>
<dbReference type="STRING" id="270498.CHK_1099"/>
<feature type="binding site" evidence="11">
    <location>
        <position position="287"/>
    </location>
    <ligand>
        <name>FMN</name>
        <dbReference type="ChEBI" id="CHEBI:58210"/>
    </ligand>
</feature>
<dbReference type="AlphaFoldDB" id="A0A0M2NK19"/>
<evidence type="ECO:0000256" key="6">
    <source>
        <dbReference type="ARBA" id="ARBA00022643"/>
    </source>
</evidence>
<evidence type="ECO:0000256" key="10">
    <source>
        <dbReference type="ARBA" id="ARBA00023239"/>
    </source>
</evidence>